<name>A0ABQ3WL23_9ACTN</name>
<protein>
    <submittedName>
        <fullName evidence="1">Uncharacterized protein</fullName>
    </submittedName>
</protein>
<accession>A0ABQ3WL23</accession>
<gene>
    <name evidence="1" type="ORF">Aca07nite_42140</name>
</gene>
<dbReference type="RefSeq" id="WP_204297186.1">
    <property type="nucleotide sequence ID" value="NZ_BAAAGQ010000028.1"/>
</dbReference>
<evidence type="ECO:0000313" key="1">
    <source>
        <dbReference type="EMBL" id="GID46939.1"/>
    </source>
</evidence>
<dbReference type="EMBL" id="BOMF01000081">
    <property type="protein sequence ID" value="GID46939.1"/>
    <property type="molecule type" value="Genomic_DNA"/>
</dbReference>
<organism evidence="1">
    <name type="scientific">Actinoplanes campanulatus</name>
    <dbReference type="NCBI Taxonomy" id="113559"/>
    <lineage>
        <taxon>Bacteria</taxon>
        <taxon>Bacillati</taxon>
        <taxon>Actinomycetota</taxon>
        <taxon>Actinomycetes</taxon>
        <taxon>Micromonosporales</taxon>
        <taxon>Micromonosporaceae</taxon>
        <taxon>Actinoplanes</taxon>
    </lineage>
</organism>
<proteinExistence type="predicted"/>
<reference evidence="1" key="1">
    <citation type="submission" date="2021-01" db="EMBL/GenBank/DDBJ databases">
        <title>Whole genome shotgun sequence of Actinoplanes capillaceus NBRC 16408.</title>
        <authorList>
            <person name="Komaki H."/>
            <person name="Tamura T."/>
        </authorList>
    </citation>
    <scope>NUCLEOTIDE SEQUENCE [LARGE SCALE GENOMIC DNA]</scope>
    <source>
        <strain evidence="1">NBRC 16408</strain>
    </source>
</reference>
<sequence>MTAVPWRDGAQELRRLVVAENGVPDRIEDVALAWRAFRAFLAVPLDGLFDRWESADAEADTLLVDFGVFHREENLPGLLLVRRFDVPSVEWHDGRPGEPSDDEDDLDLDLADTVQVELELTFASGITAEIYDLWTAARSGEFAAEDLTEAESLVMALSEARPLRSRIDLVNPN</sequence>
<comment type="caution">
    <text evidence="1">The sequence shown here is derived from an EMBL/GenBank/DDBJ whole genome shotgun (WGS) entry which is preliminary data.</text>
</comment>